<evidence type="ECO:0000313" key="2">
    <source>
        <dbReference type="Proteomes" id="UP000076871"/>
    </source>
</evidence>
<dbReference type="AlphaFoldDB" id="A0A165DPL9"/>
<name>A0A165DPL9_9APHY</name>
<dbReference type="RefSeq" id="XP_040763086.1">
    <property type="nucleotide sequence ID" value="XM_040901638.1"/>
</dbReference>
<protein>
    <submittedName>
        <fullName evidence="1">Uncharacterized protein</fullName>
    </submittedName>
</protein>
<evidence type="ECO:0000313" key="1">
    <source>
        <dbReference type="EMBL" id="KZT05346.1"/>
    </source>
</evidence>
<gene>
    <name evidence="1" type="ORF">LAESUDRAFT_225646</name>
</gene>
<sequence length="183" mass="20222">MLIAVDGRQLVDRTSVTRQQLAQTVCMLVTMLRARFVKFNCVLSMSTDEHPAQHCLTPLSHTGLLKHWGTALGFQITVYIVLQTACLFCHGCVTPVVHIALQPDLAHGHHFSSGWSRLPSRASWGRLVSCIVSVLISSSRCSCHDTAVVIVETGVQRDERECNDHRATCVQRPTTVALRGVLH</sequence>
<reference evidence="1 2" key="1">
    <citation type="journal article" date="2016" name="Mol. Biol. Evol.">
        <title>Comparative Genomics of Early-Diverging Mushroom-Forming Fungi Provides Insights into the Origins of Lignocellulose Decay Capabilities.</title>
        <authorList>
            <person name="Nagy L.G."/>
            <person name="Riley R."/>
            <person name="Tritt A."/>
            <person name="Adam C."/>
            <person name="Daum C."/>
            <person name="Floudas D."/>
            <person name="Sun H."/>
            <person name="Yadav J.S."/>
            <person name="Pangilinan J."/>
            <person name="Larsson K.H."/>
            <person name="Matsuura K."/>
            <person name="Barry K."/>
            <person name="Labutti K."/>
            <person name="Kuo R."/>
            <person name="Ohm R.A."/>
            <person name="Bhattacharya S.S."/>
            <person name="Shirouzu T."/>
            <person name="Yoshinaga Y."/>
            <person name="Martin F.M."/>
            <person name="Grigoriev I.V."/>
            <person name="Hibbett D.S."/>
        </authorList>
    </citation>
    <scope>NUCLEOTIDE SEQUENCE [LARGE SCALE GENOMIC DNA]</scope>
    <source>
        <strain evidence="1 2">93-53</strain>
    </source>
</reference>
<organism evidence="1 2">
    <name type="scientific">Laetiporus sulphureus 93-53</name>
    <dbReference type="NCBI Taxonomy" id="1314785"/>
    <lineage>
        <taxon>Eukaryota</taxon>
        <taxon>Fungi</taxon>
        <taxon>Dikarya</taxon>
        <taxon>Basidiomycota</taxon>
        <taxon>Agaricomycotina</taxon>
        <taxon>Agaricomycetes</taxon>
        <taxon>Polyporales</taxon>
        <taxon>Laetiporus</taxon>
    </lineage>
</organism>
<keyword evidence="2" id="KW-1185">Reference proteome</keyword>
<dbReference type="InParanoid" id="A0A165DPL9"/>
<dbReference type="EMBL" id="KV427630">
    <property type="protein sequence ID" value="KZT05346.1"/>
    <property type="molecule type" value="Genomic_DNA"/>
</dbReference>
<accession>A0A165DPL9</accession>
<dbReference type="Proteomes" id="UP000076871">
    <property type="component" value="Unassembled WGS sequence"/>
</dbReference>
<proteinExistence type="predicted"/>
<dbReference type="GeneID" id="63818670"/>